<keyword evidence="2" id="KW-1185">Reference proteome</keyword>
<evidence type="ECO:0000313" key="1">
    <source>
        <dbReference type="EMBL" id="GAA2132070.1"/>
    </source>
</evidence>
<accession>A0ABN2YTN2</accession>
<dbReference type="Proteomes" id="UP001500443">
    <property type="component" value="Unassembled WGS sequence"/>
</dbReference>
<gene>
    <name evidence="1" type="ORF">GCM10009802_40330</name>
</gene>
<dbReference type="PANTHER" id="PTHR34071:SF2">
    <property type="entry name" value="FLAVIN-NUCLEOTIDE-BINDING PROTEIN"/>
    <property type="match status" value="1"/>
</dbReference>
<dbReference type="EMBL" id="BAAAPF010000142">
    <property type="protein sequence ID" value="GAA2132070.1"/>
    <property type="molecule type" value="Genomic_DNA"/>
</dbReference>
<name>A0ABN2YTN2_9ACTN</name>
<dbReference type="InterPro" id="IPR024747">
    <property type="entry name" value="Pyridox_Oxase-rel"/>
</dbReference>
<proteinExistence type="predicted"/>
<dbReference type="Pfam" id="PF12900">
    <property type="entry name" value="Pyridox_ox_2"/>
    <property type="match status" value="1"/>
</dbReference>
<organism evidence="1 2">
    <name type="scientific">Streptomyces synnematoformans</name>
    <dbReference type="NCBI Taxonomy" id="415721"/>
    <lineage>
        <taxon>Bacteria</taxon>
        <taxon>Bacillati</taxon>
        <taxon>Actinomycetota</taxon>
        <taxon>Actinomycetes</taxon>
        <taxon>Kitasatosporales</taxon>
        <taxon>Streptomycetaceae</taxon>
        <taxon>Streptomyces</taxon>
    </lineage>
</organism>
<protein>
    <submittedName>
        <fullName evidence="1">Uncharacterized protein</fullName>
    </submittedName>
</protein>
<sequence>MPESAAPVITELSRPEVRLRKSAGGQVATESLSISGTGLAKKGKTTSVSLTVNGNPVQAESGFRLSGSCLVTGVRFPLPTDTGGTYDLKVTVDGASSAAKSLTVVASGAAKSDEYPRDGQYLKNPSSPHTGNMFDFRKSTVGAILRANYTCHVGYVSSVASGPGDGSELHIPRVVPSLYAPSPASGTVTELYLHGAAYSELAKQVDKHKSDQNYRICLTVTRVNGLLLGRSLFHHSINYHSAVVYGRPTFVADADKEKALELLTEHIVPGRWADTAVRRPSTCEKDWTSLIRVEITGAAAKVRDGDVGDETYDVERNKCWAGVVPVRNVYGPALTAAGVSPDLPVPEYVRKLRR</sequence>
<dbReference type="PANTHER" id="PTHR34071">
    <property type="entry name" value="5-NITROIMIDAZOLE ANTIBIOTICS RESISTANCE PROTEIN, NIMA-FAMILY-RELATED PROTEIN-RELATED"/>
    <property type="match status" value="1"/>
</dbReference>
<evidence type="ECO:0000313" key="2">
    <source>
        <dbReference type="Proteomes" id="UP001500443"/>
    </source>
</evidence>
<dbReference type="Gene3D" id="2.30.110.10">
    <property type="entry name" value="Electron Transport, Fmn-binding Protein, Chain A"/>
    <property type="match status" value="1"/>
</dbReference>
<reference evidence="1 2" key="1">
    <citation type="journal article" date="2019" name="Int. J. Syst. Evol. Microbiol.">
        <title>The Global Catalogue of Microorganisms (GCM) 10K type strain sequencing project: providing services to taxonomists for standard genome sequencing and annotation.</title>
        <authorList>
            <consortium name="The Broad Institute Genomics Platform"/>
            <consortium name="The Broad Institute Genome Sequencing Center for Infectious Disease"/>
            <person name="Wu L."/>
            <person name="Ma J."/>
        </authorList>
    </citation>
    <scope>NUCLEOTIDE SEQUENCE [LARGE SCALE GENOMIC DNA]</scope>
    <source>
        <strain evidence="1 2">JCM 15481</strain>
    </source>
</reference>
<dbReference type="SUPFAM" id="SSF50475">
    <property type="entry name" value="FMN-binding split barrel"/>
    <property type="match status" value="1"/>
</dbReference>
<dbReference type="RefSeq" id="WP_344291417.1">
    <property type="nucleotide sequence ID" value="NZ_BAAAPF010000142.1"/>
</dbReference>
<comment type="caution">
    <text evidence="1">The sequence shown here is derived from an EMBL/GenBank/DDBJ whole genome shotgun (WGS) entry which is preliminary data.</text>
</comment>
<dbReference type="InterPro" id="IPR012349">
    <property type="entry name" value="Split_barrel_FMN-bd"/>
</dbReference>